<dbReference type="AlphaFoldDB" id="A0A1D1V389"/>
<dbReference type="Proteomes" id="UP000186922">
    <property type="component" value="Unassembled WGS sequence"/>
</dbReference>
<reference evidence="1 2" key="1">
    <citation type="journal article" date="2016" name="Nat. Commun.">
        <title>Extremotolerant tardigrade genome and improved radiotolerance of human cultured cells by tardigrade-unique protein.</title>
        <authorList>
            <person name="Hashimoto T."/>
            <person name="Horikawa D.D."/>
            <person name="Saito Y."/>
            <person name="Kuwahara H."/>
            <person name="Kozuka-Hata H."/>
            <person name="Shin-I T."/>
            <person name="Minakuchi Y."/>
            <person name="Ohishi K."/>
            <person name="Motoyama A."/>
            <person name="Aizu T."/>
            <person name="Enomoto A."/>
            <person name="Kondo K."/>
            <person name="Tanaka S."/>
            <person name="Hara Y."/>
            <person name="Koshikawa S."/>
            <person name="Sagara H."/>
            <person name="Miura T."/>
            <person name="Yokobori S."/>
            <person name="Miyagawa K."/>
            <person name="Suzuki Y."/>
            <person name="Kubo T."/>
            <person name="Oyama M."/>
            <person name="Kohara Y."/>
            <person name="Fujiyama A."/>
            <person name="Arakawa K."/>
            <person name="Katayama T."/>
            <person name="Toyoda A."/>
            <person name="Kunieda T."/>
        </authorList>
    </citation>
    <scope>NUCLEOTIDE SEQUENCE [LARGE SCALE GENOMIC DNA]</scope>
    <source>
        <strain evidence="1 2">YOKOZUNA-1</strain>
    </source>
</reference>
<evidence type="ECO:0000313" key="1">
    <source>
        <dbReference type="EMBL" id="GAU95360.1"/>
    </source>
</evidence>
<protein>
    <submittedName>
        <fullName evidence="1">Uncharacterized protein</fullName>
    </submittedName>
</protein>
<organism evidence="1 2">
    <name type="scientific">Ramazzottius varieornatus</name>
    <name type="common">Water bear</name>
    <name type="synonym">Tardigrade</name>
    <dbReference type="NCBI Taxonomy" id="947166"/>
    <lineage>
        <taxon>Eukaryota</taxon>
        <taxon>Metazoa</taxon>
        <taxon>Ecdysozoa</taxon>
        <taxon>Tardigrada</taxon>
        <taxon>Eutardigrada</taxon>
        <taxon>Parachela</taxon>
        <taxon>Hypsibioidea</taxon>
        <taxon>Ramazzottiidae</taxon>
        <taxon>Ramazzottius</taxon>
    </lineage>
</organism>
<keyword evidence="2" id="KW-1185">Reference proteome</keyword>
<name>A0A1D1V389_RAMVA</name>
<accession>A0A1D1V389</accession>
<comment type="caution">
    <text evidence="1">The sequence shown here is derived from an EMBL/GenBank/DDBJ whole genome shotgun (WGS) entry which is preliminary data.</text>
</comment>
<sequence>MKGCFCEAKTQKIIDHKTRFVVAIKLPAEALKLPMQRLNGNMAVSCFHIHNSVITVRRADANCVMNRLKRKLVHNSMRINGIIKWTTKVGNGTVLRSAGLRYCANGMDACRDKGLNGKPTKCDLLREESIQVQLGIWGQGAGAVRAISRGYGRETRHKINPLTIKSS</sequence>
<proteinExistence type="predicted"/>
<dbReference type="EMBL" id="BDGG01000003">
    <property type="protein sequence ID" value="GAU95360.1"/>
    <property type="molecule type" value="Genomic_DNA"/>
</dbReference>
<evidence type="ECO:0000313" key="2">
    <source>
        <dbReference type="Proteomes" id="UP000186922"/>
    </source>
</evidence>
<gene>
    <name evidence="1" type="primary">RvY_06990-1</name>
    <name evidence="1" type="synonym">RvY_06990.1</name>
    <name evidence="1" type="ORF">RvY_06990</name>
</gene>